<dbReference type="GeneID" id="14925809"/>
<feature type="region of interest" description="Disordered" evidence="13">
    <location>
        <begin position="118"/>
        <end position="142"/>
    </location>
</feature>
<feature type="domain" description="Phorbol-ester/DAG-type" evidence="14">
    <location>
        <begin position="343"/>
        <end position="393"/>
    </location>
</feature>
<dbReference type="InterPro" id="IPR016064">
    <property type="entry name" value="NAD/diacylglycerol_kinase_sf"/>
</dbReference>
<comment type="catalytic activity">
    <reaction evidence="12">
        <text>a 1,2-diacyl-sn-glycerol + ATP = a 1,2-diacyl-sn-glycero-3-phosphate + ADP + H(+)</text>
        <dbReference type="Rhea" id="RHEA:10272"/>
        <dbReference type="ChEBI" id="CHEBI:15378"/>
        <dbReference type="ChEBI" id="CHEBI:17815"/>
        <dbReference type="ChEBI" id="CHEBI:30616"/>
        <dbReference type="ChEBI" id="CHEBI:58608"/>
        <dbReference type="ChEBI" id="CHEBI:456216"/>
        <dbReference type="EC" id="2.7.1.107"/>
    </reaction>
</comment>
<dbReference type="KEGG" id="acan:ACA1_174420"/>
<dbReference type="CDD" id="cd20805">
    <property type="entry name" value="C1_DGK_rpt2"/>
    <property type="match status" value="1"/>
</dbReference>
<dbReference type="SMART" id="SM00046">
    <property type="entry name" value="DAGKc"/>
    <property type="match status" value="1"/>
</dbReference>
<keyword evidence="9" id="KW-0862">Zinc</keyword>
<evidence type="ECO:0000256" key="8">
    <source>
        <dbReference type="ARBA" id="ARBA00022777"/>
    </source>
</evidence>
<dbReference type="SMART" id="SM00109">
    <property type="entry name" value="C1"/>
    <property type="match status" value="2"/>
</dbReference>
<dbReference type="VEuPathDB" id="AmoebaDB:ACA1_174420"/>
<dbReference type="PANTHER" id="PTHR11255:SF54">
    <property type="entry name" value="DIACYLGLYCEROL KINASE THETA"/>
    <property type="match status" value="1"/>
</dbReference>
<dbReference type="GO" id="GO:0008270">
    <property type="term" value="F:zinc ion binding"/>
    <property type="evidence" value="ECO:0007669"/>
    <property type="project" value="UniProtKB-KW"/>
</dbReference>
<dbReference type="PROSITE" id="PS50146">
    <property type="entry name" value="DAGK"/>
    <property type="match status" value="1"/>
</dbReference>
<feature type="region of interest" description="Disordered" evidence="13">
    <location>
        <begin position="571"/>
        <end position="604"/>
    </location>
</feature>
<evidence type="ECO:0000256" key="5">
    <source>
        <dbReference type="ARBA" id="ARBA00022737"/>
    </source>
</evidence>
<dbReference type="InterPro" id="IPR002219">
    <property type="entry name" value="PKC_DAG/PE"/>
</dbReference>
<evidence type="ECO:0000256" key="1">
    <source>
        <dbReference type="ARBA" id="ARBA00004370"/>
    </source>
</evidence>
<dbReference type="GO" id="GO:0005524">
    <property type="term" value="F:ATP binding"/>
    <property type="evidence" value="ECO:0007669"/>
    <property type="project" value="UniProtKB-KW"/>
</dbReference>
<dbReference type="GO" id="GO:0016020">
    <property type="term" value="C:membrane"/>
    <property type="evidence" value="ECO:0007669"/>
    <property type="project" value="UniProtKB-SubCell"/>
</dbReference>
<dbReference type="InterPro" id="IPR037607">
    <property type="entry name" value="DGK"/>
</dbReference>
<keyword evidence="6 12" id="KW-0547">Nucleotide-binding</keyword>
<accession>L8HK54</accession>
<feature type="compositionally biased region" description="Basic and acidic residues" evidence="13">
    <location>
        <begin position="35"/>
        <end position="48"/>
    </location>
</feature>
<evidence type="ECO:0000259" key="14">
    <source>
        <dbReference type="PROSITE" id="PS50081"/>
    </source>
</evidence>
<evidence type="ECO:0000256" key="10">
    <source>
        <dbReference type="ARBA" id="ARBA00022840"/>
    </source>
</evidence>
<evidence type="ECO:0000256" key="4">
    <source>
        <dbReference type="ARBA" id="ARBA00022723"/>
    </source>
</evidence>
<keyword evidence="4" id="KW-0479">Metal-binding</keyword>
<evidence type="ECO:0000313" key="17">
    <source>
        <dbReference type="Proteomes" id="UP000011083"/>
    </source>
</evidence>
<keyword evidence="17" id="KW-1185">Reference proteome</keyword>
<feature type="compositionally biased region" description="Polar residues" evidence="13">
    <location>
        <begin position="238"/>
        <end position="249"/>
    </location>
</feature>
<reference evidence="16 17" key="1">
    <citation type="journal article" date="2013" name="Genome Biol.">
        <title>Genome of Acanthamoeba castellanii highlights extensive lateral gene transfer and early evolution of tyrosine kinase signaling.</title>
        <authorList>
            <person name="Clarke M."/>
            <person name="Lohan A.J."/>
            <person name="Liu B."/>
            <person name="Lagkouvardos I."/>
            <person name="Roy S."/>
            <person name="Zafar N."/>
            <person name="Bertelli C."/>
            <person name="Schilde C."/>
            <person name="Kianianmomeni A."/>
            <person name="Burglin T.R."/>
            <person name="Frech C."/>
            <person name="Turcotte B."/>
            <person name="Kopec K.O."/>
            <person name="Synnott J.M."/>
            <person name="Choo C."/>
            <person name="Paponov I."/>
            <person name="Finkler A."/>
            <person name="Soon Heng Tan C."/>
            <person name="Hutchins A.P."/>
            <person name="Weinmeier T."/>
            <person name="Rattei T."/>
            <person name="Chu J.S."/>
            <person name="Gimenez G."/>
            <person name="Irimia M."/>
            <person name="Rigden D.J."/>
            <person name="Fitzpatrick D.A."/>
            <person name="Lorenzo-Morales J."/>
            <person name="Bateman A."/>
            <person name="Chiu C.H."/>
            <person name="Tang P."/>
            <person name="Hegemann P."/>
            <person name="Fromm H."/>
            <person name="Raoult D."/>
            <person name="Greub G."/>
            <person name="Miranda-Saavedra D."/>
            <person name="Chen N."/>
            <person name="Nash P."/>
            <person name="Ginger M.L."/>
            <person name="Horn M."/>
            <person name="Schaap P."/>
            <person name="Caler L."/>
            <person name="Loftus B."/>
        </authorList>
    </citation>
    <scope>NUCLEOTIDE SEQUENCE [LARGE SCALE GENOMIC DNA]</scope>
    <source>
        <strain evidence="16 17">Neff</strain>
    </source>
</reference>
<feature type="compositionally biased region" description="Basic and acidic residues" evidence="13">
    <location>
        <begin position="129"/>
        <end position="142"/>
    </location>
</feature>
<dbReference type="PROSITE" id="PS00479">
    <property type="entry name" value="ZF_DAG_PE_1"/>
    <property type="match status" value="2"/>
</dbReference>
<gene>
    <name evidence="16" type="ORF">ACA1_174420</name>
</gene>
<evidence type="ECO:0000256" key="12">
    <source>
        <dbReference type="RuleBase" id="RU361128"/>
    </source>
</evidence>
<name>L8HK54_ACACF</name>
<evidence type="ECO:0000259" key="15">
    <source>
        <dbReference type="PROSITE" id="PS50146"/>
    </source>
</evidence>
<keyword evidence="5" id="KW-0677">Repeat</keyword>
<comment type="subcellular location">
    <subcellularLocation>
        <location evidence="1">Membrane</location>
    </subcellularLocation>
</comment>
<keyword evidence="10 12" id="KW-0067">ATP-binding</keyword>
<comment type="similarity">
    <text evidence="2 12">Belongs to the eukaryotic diacylglycerol kinase family.</text>
</comment>
<dbReference type="OrthoDB" id="24817at2759"/>
<feature type="region of interest" description="Disordered" evidence="13">
    <location>
        <begin position="1"/>
        <end position="98"/>
    </location>
</feature>
<dbReference type="PROSITE" id="PS50081">
    <property type="entry name" value="ZF_DAG_PE_2"/>
    <property type="match status" value="2"/>
</dbReference>
<evidence type="ECO:0000256" key="2">
    <source>
        <dbReference type="ARBA" id="ARBA00009280"/>
    </source>
</evidence>
<feature type="region of interest" description="Disordered" evidence="13">
    <location>
        <begin position="643"/>
        <end position="676"/>
    </location>
</feature>
<dbReference type="EMBL" id="KB007811">
    <property type="protein sequence ID" value="ELR24781.1"/>
    <property type="molecule type" value="Genomic_DNA"/>
</dbReference>
<dbReference type="CDD" id="cd00029">
    <property type="entry name" value="C1"/>
    <property type="match status" value="1"/>
</dbReference>
<dbReference type="InterPro" id="IPR001206">
    <property type="entry name" value="Diacylglycerol_kinase_cat_dom"/>
</dbReference>
<evidence type="ECO:0000313" key="16">
    <source>
        <dbReference type="EMBL" id="ELR24781.1"/>
    </source>
</evidence>
<dbReference type="RefSeq" id="XP_004356681.1">
    <property type="nucleotide sequence ID" value="XM_004356628.1"/>
</dbReference>
<keyword evidence="8 12" id="KW-0418">Kinase</keyword>
<feature type="region of interest" description="Disordered" evidence="13">
    <location>
        <begin position="204"/>
        <end position="249"/>
    </location>
</feature>
<dbReference type="SUPFAM" id="SSF111331">
    <property type="entry name" value="NAD kinase/diacylglycerol kinase-like"/>
    <property type="match status" value="1"/>
</dbReference>
<dbReference type="InterPro" id="IPR017438">
    <property type="entry name" value="ATP-NAD_kinase_N"/>
</dbReference>
<dbReference type="Proteomes" id="UP000011083">
    <property type="component" value="Unassembled WGS sequence"/>
</dbReference>
<dbReference type="Pfam" id="PF00781">
    <property type="entry name" value="DAGK_cat"/>
    <property type="match status" value="1"/>
</dbReference>
<evidence type="ECO:0000256" key="13">
    <source>
        <dbReference type="SAM" id="MobiDB-lite"/>
    </source>
</evidence>
<keyword evidence="3 12" id="KW-0808">Transferase</keyword>
<feature type="compositionally biased region" description="Basic and acidic residues" evidence="13">
    <location>
        <begin position="643"/>
        <end position="653"/>
    </location>
</feature>
<feature type="compositionally biased region" description="Basic residues" evidence="13">
    <location>
        <begin position="206"/>
        <end position="220"/>
    </location>
</feature>
<dbReference type="STRING" id="1257118.L8HK54"/>
<dbReference type="Gene3D" id="2.60.200.40">
    <property type="match status" value="1"/>
</dbReference>
<dbReference type="GO" id="GO:0007200">
    <property type="term" value="P:phospholipase C-activating G protein-coupled receptor signaling pathway"/>
    <property type="evidence" value="ECO:0007669"/>
    <property type="project" value="InterPro"/>
</dbReference>
<sequence>MEPSSSDPATTALLAPSSPGTDAPQDKSNGSDLIQIDREEGATGGEDRLSEEEESGHRICEGDAVKNEEEDLIKQNLGEHHHAEKTTHPADSSSASTAPTPLVEVDWDLLTTGESAPLVASTSSSTHPVDVRSHNKGKEKEYQMDGHGGEVLVASPRPASPPLDVVAPAFRVRLDSRELASSDIVVEETSSPSTLSSMALLEEKRKQQRHTATHLPRQGHHLGSGDAEPEEHADGATHGTQQRQRSYSLSDPEEFCDLWERIDNLNRKKHKKEDGAHYFYPTSFARTTACNVCHKPLRGLARQGLACSICQYAVHYSCEEKSEHCCPITYSRPSSLEKMKQMEHAWIEGNVEAGTECRACKKEILALDPMAASRCFWCGGAAHNGCKENTLKCDMGPHKDFKLPPYALFKHRLPNGEEKWQIEPSLLPEGCVPYLVFVNKKAGGQQGKLVLKSMLSLFNPHQVFDLSQGGPMPGLRMFFPLARRGPGFRIMVCGGDGTVNWVCQTLARVKFPRPEFAPPIALLPLGTGNDLSGYLGWGVGYTGGDLNDYLFQLHNTEIVKLDRWKSTIANFSQPDGREDSGAGLRPIDAPAPKNVKKLTSQPSAASLVECPTPVATISNIMSSLWPSSDSLGDTGDKRRALVQDDSDSHHGGEELQQNQDVDEDDGMPASKEVHYDDDDFELEEEDEMVSGAEVKSFHHSFSIGVDAKITWNFHCAREANPENFTSRGMNKFKYFTQGVSSIIDGGCKGLAQAIEFIEIDGRLIWGDDLPQAIESLIFGNIPAYADGTDLWAKPTGDYKPQRVDDKVVEVIAHKGSIHLVQIKAGVSKAYQLGQGRRIKMQTRDVLPMQLDGEPWLQGPALIQIEHRNQVSMIVPKNRKNKSA</sequence>
<dbReference type="GO" id="GO:0004143">
    <property type="term" value="F:ATP-dependent diacylglycerol kinase activity"/>
    <property type="evidence" value="ECO:0007669"/>
    <property type="project" value="UniProtKB-EC"/>
</dbReference>
<evidence type="ECO:0000256" key="9">
    <source>
        <dbReference type="ARBA" id="ARBA00022833"/>
    </source>
</evidence>
<feature type="compositionally biased region" description="Basic and acidic residues" evidence="13">
    <location>
        <begin position="55"/>
        <end position="67"/>
    </location>
</feature>
<dbReference type="SMART" id="SM00045">
    <property type="entry name" value="DAGKa"/>
    <property type="match status" value="1"/>
</dbReference>
<dbReference type="Gene3D" id="3.30.60.20">
    <property type="match status" value="2"/>
</dbReference>
<evidence type="ECO:0000256" key="11">
    <source>
        <dbReference type="ARBA" id="ARBA00023136"/>
    </source>
</evidence>
<proteinExistence type="inferred from homology"/>
<feature type="domain" description="DAGKc" evidence="15">
    <location>
        <begin position="429"/>
        <end position="570"/>
    </location>
</feature>
<evidence type="ECO:0000256" key="6">
    <source>
        <dbReference type="ARBA" id="ARBA00022741"/>
    </source>
</evidence>
<feature type="compositionally biased region" description="Basic and acidic residues" evidence="13">
    <location>
        <begin position="77"/>
        <end position="88"/>
    </location>
</feature>
<feature type="domain" description="Phorbol-ester/DAG-type" evidence="14">
    <location>
        <begin position="276"/>
        <end position="326"/>
    </location>
</feature>
<protein>
    <recommendedName>
        <fullName evidence="12">Diacylglycerol kinase</fullName>
        <shortName evidence="12">DAG kinase</shortName>
        <ecNumber evidence="12">2.7.1.107</ecNumber>
    </recommendedName>
</protein>
<dbReference type="InterPro" id="IPR046349">
    <property type="entry name" value="C1-like_sf"/>
</dbReference>
<organism evidence="16 17">
    <name type="scientific">Acanthamoeba castellanii (strain ATCC 30010 / Neff)</name>
    <dbReference type="NCBI Taxonomy" id="1257118"/>
    <lineage>
        <taxon>Eukaryota</taxon>
        <taxon>Amoebozoa</taxon>
        <taxon>Discosea</taxon>
        <taxon>Longamoebia</taxon>
        <taxon>Centramoebida</taxon>
        <taxon>Acanthamoebidae</taxon>
        <taxon>Acanthamoeba</taxon>
    </lineage>
</organism>
<dbReference type="Gene3D" id="3.40.50.10330">
    <property type="entry name" value="Probable inorganic polyphosphate/atp-NAD kinase, domain 1"/>
    <property type="match status" value="1"/>
</dbReference>
<dbReference type="EC" id="2.7.1.107" evidence="12"/>
<keyword evidence="7" id="KW-0863">Zinc-finger</keyword>
<keyword evidence="11" id="KW-0472">Membrane</keyword>
<evidence type="ECO:0000256" key="7">
    <source>
        <dbReference type="ARBA" id="ARBA00022771"/>
    </source>
</evidence>
<dbReference type="InterPro" id="IPR000756">
    <property type="entry name" value="Diacylglycerol_kin_accessory"/>
</dbReference>
<feature type="compositionally biased region" description="Low complexity" evidence="13">
    <location>
        <begin position="89"/>
        <end position="98"/>
    </location>
</feature>
<dbReference type="Pfam" id="PF00609">
    <property type="entry name" value="DAGK_acc"/>
    <property type="match status" value="1"/>
</dbReference>
<dbReference type="Pfam" id="PF00130">
    <property type="entry name" value="C1_1"/>
    <property type="match status" value="1"/>
</dbReference>
<dbReference type="AlphaFoldDB" id="L8HK54"/>
<dbReference type="SUPFAM" id="SSF57889">
    <property type="entry name" value="Cysteine-rich domain"/>
    <property type="match status" value="2"/>
</dbReference>
<dbReference type="PANTHER" id="PTHR11255">
    <property type="entry name" value="DIACYLGLYCEROL KINASE"/>
    <property type="match status" value="1"/>
</dbReference>
<evidence type="ECO:0000256" key="3">
    <source>
        <dbReference type="ARBA" id="ARBA00022679"/>
    </source>
</evidence>